<organism evidence="7 8">
    <name type="scientific">Tegillarca granosa</name>
    <name type="common">Malaysian cockle</name>
    <name type="synonym">Anadara granosa</name>
    <dbReference type="NCBI Taxonomy" id="220873"/>
    <lineage>
        <taxon>Eukaryota</taxon>
        <taxon>Metazoa</taxon>
        <taxon>Spiralia</taxon>
        <taxon>Lophotrochozoa</taxon>
        <taxon>Mollusca</taxon>
        <taxon>Bivalvia</taxon>
        <taxon>Autobranchia</taxon>
        <taxon>Pteriomorphia</taxon>
        <taxon>Arcoida</taxon>
        <taxon>Arcoidea</taxon>
        <taxon>Arcidae</taxon>
        <taxon>Tegillarca</taxon>
    </lineage>
</organism>
<evidence type="ECO:0000256" key="6">
    <source>
        <dbReference type="SAM" id="Phobius"/>
    </source>
</evidence>
<dbReference type="EMBL" id="JARBDR010000141">
    <property type="protein sequence ID" value="KAJ8320716.1"/>
    <property type="molecule type" value="Genomic_DNA"/>
</dbReference>
<reference evidence="7 8" key="1">
    <citation type="submission" date="2022-12" db="EMBL/GenBank/DDBJ databases">
        <title>Chromosome-level genome of Tegillarca granosa.</title>
        <authorList>
            <person name="Kim J."/>
        </authorList>
    </citation>
    <scope>NUCLEOTIDE SEQUENCE [LARGE SCALE GENOMIC DNA]</scope>
    <source>
        <strain evidence="7">Teg-2019</strain>
        <tissue evidence="7">Adductor muscle</tissue>
    </source>
</reference>
<evidence type="ECO:0000256" key="4">
    <source>
        <dbReference type="ARBA" id="ARBA00022989"/>
    </source>
</evidence>
<feature type="transmembrane region" description="Helical" evidence="6">
    <location>
        <begin position="213"/>
        <end position="235"/>
    </location>
</feature>
<dbReference type="Gene3D" id="1.20.1250.20">
    <property type="entry name" value="MFS general substrate transporter like domains"/>
    <property type="match status" value="1"/>
</dbReference>
<evidence type="ECO:0000313" key="7">
    <source>
        <dbReference type="EMBL" id="KAJ8320716.1"/>
    </source>
</evidence>
<dbReference type="PANTHER" id="PTHR19444:SF13">
    <property type="entry name" value="PROTEIN UNC-93 HOMOLOG A"/>
    <property type="match status" value="1"/>
</dbReference>
<sequence length="449" mass="49611">MKLYLRCIGKSSDDYITGNEVKNTVVISTSFTFVCIAYLALQNLQSSLNQEANLGVLSLACMYAFFIVSATLAPTFIKLVGGKLALVIAWIGQSLYTASNFYPHFATLIPSSVVLGLVSGPLWTSQSLYISTNAYSLAKRNNKSLHAVLSKLNGIFFTMFQTAQIFGNLISSLVFDNGNYPEQLTNTTRICGGGECPLDLNASKIIEPNKSTVYLLLSIFLVCDLIGLLLTTFFLPPLPKSDWSKQRSVRKSVVSCFSALSDTKLLSLVPLMAFEAIQQTILYSDFTKSYISCPVGIKMVGYIMATFGGTTTVFSFIIARTAKFTSRYVLFAIGTVVNMAIFVFLYFWQPTADDLPYMFAVAGAWGLVDSIWRTQCNALIALLFPEKKEPAFANYHSWKSGMFTVSFLMCNFVCVSIKLLIALGLLAIAMLLYVSVEIRVYREGKTNFN</sequence>
<protein>
    <submittedName>
        <fullName evidence="7">Uncharacterized protein</fullName>
    </submittedName>
</protein>
<feature type="transmembrane region" description="Helical" evidence="6">
    <location>
        <begin position="21"/>
        <end position="41"/>
    </location>
</feature>
<keyword evidence="3 6" id="KW-0812">Transmembrane</keyword>
<evidence type="ECO:0000256" key="1">
    <source>
        <dbReference type="ARBA" id="ARBA00004141"/>
    </source>
</evidence>
<feature type="transmembrane region" description="Helical" evidence="6">
    <location>
        <begin position="405"/>
        <end position="434"/>
    </location>
</feature>
<dbReference type="PANTHER" id="PTHR19444">
    <property type="entry name" value="UNC-93 RELATED"/>
    <property type="match status" value="1"/>
</dbReference>
<feature type="transmembrane region" description="Helical" evidence="6">
    <location>
        <begin position="53"/>
        <end position="77"/>
    </location>
</feature>
<comment type="caution">
    <text evidence="7">The sequence shown here is derived from an EMBL/GenBank/DDBJ whole genome shotgun (WGS) entry which is preliminary data.</text>
</comment>
<proteinExistence type="inferred from homology"/>
<dbReference type="InterPro" id="IPR036259">
    <property type="entry name" value="MFS_trans_sf"/>
</dbReference>
<feature type="non-terminal residue" evidence="7">
    <location>
        <position position="449"/>
    </location>
</feature>
<comment type="subcellular location">
    <subcellularLocation>
        <location evidence="1">Membrane</location>
        <topology evidence="1">Multi-pass membrane protein</topology>
    </subcellularLocation>
</comment>
<feature type="transmembrane region" description="Helical" evidence="6">
    <location>
        <begin position="299"/>
        <end position="319"/>
    </location>
</feature>
<accession>A0ABQ9FVD1</accession>
<evidence type="ECO:0000313" key="8">
    <source>
        <dbReference type="Proteomes" id="UP001217089"/>
    </source>
</evidence>
<keyword evidence="5 6" id="KW-0472">Membrane</keyword>
<keyword evidence="4 6" id="KW-1133">Transmembrane helix</keyword>
<keyword evidence="8" id="KW-1185">Reference proteome</keyword>
<evidence type="ECO:0000256" key="3">
    <source>
        <dbReference type="ARBA" id="ARBA00022692"/>
    </source>
</evidence>
<gene>
    <name evidence="7" type="ORF">KUTeg_002303</name>
</gene>
<dbReference type="Pfam" id="PF05978">
    <property type="entry name" value="UNC-93"/>
    <property type="match status" value="1"/>
</dbReference>
<dbReference type="InterPro" id="IPR051951">
    <property type="entry name" value="UNC-93_regulatory"/>
</dbReference>
<dbReference type="SUPFAM" id="SSF103473">
    <property type="entry name" value="MFS general substrate transporter"/>
    <property type="match status" value="1"/>
</dbReference>
<dbReference type="Proteomes" id="UP001217089">
    <property type="component" value="Unassembled WGS sequence"/>
</dbReference>
<feature type="transmembrane region" description="Helical" evidence="6">
    <location>
        <begin position="328"/>
        <end position="348"/>
    </location>
</feature>
<evidence type="ECO:0000256" key="5">
    <source>
        <dbReference type="ARBA" id="ARBA00023136"/>
    </source>
</evidence>
<comment type="similarity">
    <text evidence="2">Belongs to the unc-93 family.</text>
</comment>
<name>A0ABQ9FVD1_TEGGR</name>
<feature type="transmembrane region" description="Helical" evidence="6">
    <location>
        <begin position="108"/>
        <end position="130"/>
    </location>
</feature>
<dbReference type="InterPro" id="IPR010291">
    <property type="entry name" value="Ion_channel_UNC-93"/>
</dbReference>
<evidence type="ECO:0000256" key="2">
    <source>
        <dbReference type="ARBA" id="ARBA00009172"/>
    </source>
</evidence>